<evidence type="ECO:0000256" key="1">
    <source>
        <dbReference type="ARBA" id="ARBA00004956"/>
    </source>
</evidence>
<dbReference type="NCBIfam" id="NF004344">
    <property type="entry name" value="PRK05724.1"/>
    <property type="match status" value="1"/>
</dbReference>
<comment type="subunit">
    <text evidence="10">Acetyl-CoA carboxylase is a heterohexamer composed of biotin carboxyl carrier protein (AccB), biotin carboxylase (AccC) and two subunits each of ACCase subunit alpha (AccA) and ACCase subunit beta (AccD).</text>
</comment>
<dbReference type="PANTHER" id="PTHR42853:SF3">
    <property type="entry name" value="ACETYL-COENZYME A CARBOXYLASE CARBOXYL TRANSFERASE SUBUNIT ALPHA, CHLOROPLASTIC"/>
    <property type="match status" value="1"/>
</dbReference>
<dbReference type="NCBIfam" id="TIGR00513">
    <property type="entry name" value="accA"/>
    <property type="match status" value="1"/>
</dbReference>
<dbReference type="GO" id="GO:0016743">
    <property type="term" value="F:carboxyl- or carbamoyltransferase activity"/>
    <property type="evidence" value="ECO:0007669"/>
    <property type="project" value="UniProtKB-UniRule"/>
</dbReference>
<dbReference type="GO" id="GO:0006633">
    <property type="term" value="P:fatty acid biosynthetic process"/>
    <property type="evidence" value="ECO:0007669"/>
    <property type="project" value="UniProtKB-KW"/>
</dbReference>
<comment type="catalytic activity">
    <reaction evidence="9 10">
        <text>N(6)-carboxybiotinyl-L-lysyl-[protein] + acetyl-CoA = N(6)-biotinyl-L-lysyl-[protein] + malonyl-CoA</text>
        <dbReference type="Rhea" id="RHEA:54728"/>
        <dbReference type="Rhea" id="RHEA-COMP:10505"/>
        <dbReference type="Rhea" id="RHEA-COMP:10506"/>
        <dbReference type="ChEBI" id="CHEBI:57288"/>
        <dbReference type="ChEBI" id="CHEBI:57384"/>
        <dbReference type="ChEBI" id="CHEBI:83144"/>
        <dbReference type="ChEBI" id="CHEBI:83145"/>
        <dbReference type="EC" id="2.1.3.15"/>
    </reaction>
</comment>
<keyword evidence="8 10" id="KW-0275">Fatty acid biosynthesis</keyword>
<comment type="caution">
    <text evidence="12">The sequence shown here is derived from an EMBL/GenBank/DDBJ whole genome shotgun (WGS) entry which is preliminary data.</text>
</comment>
<dbReference type="GO" id="GO:0005524">
    <property type="term" value="F:ATP binding"/>
    <property type="evidence" value="ECO:0007669"/>
    <property type="project" value="UniProtKB-KW"/>
</dbReference>
<keyword evidence="2 10" id="KW-0444">Lipid biosynthesis</keyword>
<keyword evidence="13" id="KW-1185">Reference proteome</keyword>
<comment type="pathway">
    <text evidence="1 10">Lipid metabolism; malonyl-CoA biosynthesis; malonyl-CoA from acetyl-CoA: step 1/1.</text>
</comment>
<keyword evidence="4 10" id="KW-0547">Nucleotide-binding</keyword>
<evidence type="ECO:0000256" key="10">
    <source>
        <dbReference type="HAMAP-Rule" id="MF_00823"/>
    </source>
</evidence>
<keyword evidence="7 10" id="KW-0443">Lipid metabolism</keyword>
<gene>
    <name evidence="10" type="primary">accA</name>
    <name evidence="12" type="ORF">HD841_001891</name>
</gene>
<protein>
    <recommendedName>
        <fullName evidence="10">Acetyl-coenzyme A carboxylase carboxyl transferase subunit alpha</fullName>
        <shortName evidence="10">ACCase subunit alpha</shortName>
        <shortName evidence="10">Acetyl-CoA carboxylase carboxyltransferase subunit alpha</shortName>
        <ecNumber evidence="10">2.1.3.15</ecNumber>
    </recommendedName>
</protein>
<evidence type="ECO:0000256" key="6">
    <source>
        <dbReference type="ARBA" id="ARBA00022840"/>
    </source>
</evidence>
<accession>A0A7Y9K1N9</accession>
<dbReference type="SUPFAM" id="SSF52096">
    <property type="entry name" value="ClpP/crotonase"/>
    <property type="match status" value="1"/>
</dbReference>
<evidence type="ECO:0000256" key="3">
    <source>
        <dbReference type="ARBA" id="ARBA00022679"/>
    </source>
</evidence>
<evidence type="ECO:0000259" key="11">
    <source>
        <dbReference type="PROSITE" id="PS50989"/>
    </source>
</evidence>
<dbReference type="PANTHER" id="PTHR42853">
    <property type="entry name" value="ACETYL-COENZYME A CARBOXYLASE CARBOXYL TRANSFERASE SUBUNIT ALPHA"/>
    <property type="match status" value="1"/>
</dbReference>
<evidence type="ECO:0000313" key="13">
    <source>
        <dbReference type="Proteomes" id="UP000517753"/>
    </source>
</evidence>
<dbReference type="GO" id="GO:0009317">
    <property type="term" value="C:acetyl-CoA carboxylase complex"/>
    <property type="evidence" value="ECO:0007669"/>
    <property type="project" value="InterPro"/>
</dbReference>
<dbReference type="PRINTS" id="PR01069">
    <property type="entry name" value="ACCCTRFRASEA"/>
</dbReference>
<keyword evidence="10" id="KW-0963">Cytoplasm</keyword>
<evidence type="ECO:0000313" key="12">
    <source>
        <dbReference type="EMBL" id="NYD90111.1"/>
    </source>
</evidence>
<dbReference type="NCBIfam" id="NF041504">
    <property type="entry name" value="AccA_sub"/>
    <property type="match status" value="1"/>
</dbReference>
<dbReference type="GO" id="GO:2001295">
    <property type="term" value="P:malonyl-CoA biosynthetic process"/>
    <property type="evidence" value="ECO:0007669"/>
    <property type="project" value="UniProtKB-UniRule"/>
</dbReference>
<dbReference type="Gene3D" id="3.90.226.10">
    <property type="entry name" value="2-enoyl-CoA Hydratase, Chain A, domain 1"/>
    <property type="match status" value="1"/>
</dbReference>
<reference evidence="12 13" key="1">
    <citation type="submission" date="2020-08" db="EMBL/GenBank/DDBJ databases">
        <title>The Agave Microbiome: Exploring the role of microbial communities in plant adaptations to desert environments.</title>
        <authorList>
            <person name="Partida-Martinez L.P."/>
        </authorList>
    </citation>
    <scope>NUCLEOTIDE SEQUENCE [LARGE SCALE GENOMIC DNA]</scope>
    <source>
        <strain evidence="12 13">AS2.3</strain>
    </source>
</reference>
<comment type="function">
    <text evidence="10">Component of the acetyl coenzyme A carboxylase (ACC) complex. First, biotin carboxylase catalyzes the carboxylation of biotin on its carrier protein (BCCP) and then the CO(2) group is transferred by the carboxyltransferase to acetyl-CoA to form malonyl-CoA.</text>
</comment>
<dbReference type="Pfam" id="PF03255">
    <property type="entry name" value="ACCA"/>
    <property type="match status" value="1"/>
</dbReference>
<proteinExistence type="inferred from homology"/>
<evidence type="ECO:0000256" key="2">
    <source>
        <dbReference type="ARBA" id="ARBA00022516"/>
    </source>
</evidence>
<evidence type="ECO:0000256" key="5">
    <source>
        <dbReference type="ARBA" id="ARBA00022832"/>
    </source>
</evidence>
<dbReference type="InterPro" id="IPR029045">
    <property type="entry name" value="ClpP/crotonase-like_dom_sf"/>
</dbReference>
<dbReference type="PROSITE" id="PS50989">
    <property type="entry name" value="COA_CT_CTER"/>
    <property type="match status" value="1"/>
</dbReference>
<keyword evidence="5 10" id="KW-0276">Fatty acid metabolism</keyword>
<dbReference type="InterPro" id="IPR001095">
    <property type="entry name" value="Acetyl_CoA_COase_a_su"/>
</dbReference>
<evidence type="ECO:0000256" key="8">
    <source>
        <dbReference type="ARBA" id="ARBA00023160"/>
    </source>
</evidence>
<dbReference type="InterPro" id="IPR011763">
    <property type="entry name" value="COA_CT_C"/>
</dbReference>
<dbReference type="AlphaFoldDB" id="A0A7Y9K1N9"/>
<dbReference type="EMBL" id="JACCBY010000002">
    <property type="protein sequence ID" value="NYD90111.1"/>
    <property type="molecule type" value="Genomic_DNA"/>
</dbReference>
<dbReference type="EC" id="2.1.3.15" evidence="10"/>
<name>A0A7Y9K1N9_9SPHN</name>
<keyword evidence="3 10" id="KW-0808">Transferase</keyword>
<dbReference type="GO" id="GO:0003989">
    <property type="term" value="F:acetyl-CoA carboxylase activity"/>
    <property type="evidence" value="ECO:0007669"/>
    <property type="project" value="InterPro"/>
</dbReference>
<evidence type="ECO:0000256" key="7">
    <source>
        <dbReference type="ARBA" id="ARBA00023098"/>
    </source>
</evidence>
<evidence type="ECO:0000256" key="4">
    <source>
        <dbReference type="ARBA" id="ARBA00022741"/>
    </source>
</evidence>
<dbReference type="Proteomes" id="UP000517753">
    <property type="component" value="Unassembled WGS sequence"/>
</dbReference>
<dbReference type="HAMAP" id="MF_00823">
    <property type="entry name" value="AcetylCoA_CT_alpha"/>
    <property type="match status" value="1"/>
</dbReference>
<comment type="similarity">
    <text evidence="10">Belongs to the AccA family.</text>
</comment>
<keyword evidence="12" id="KW-0436">Ligase</keyword>
<organism evidence="12 13">
    <name type="scientific">Sphingomonas melonis</name>
    <dbReference type="NCBI Taxonomy" id="152682"/>
    <lineage>
        <taxon>Bacteria</taxon>
        <taxon>Pseudomonadati</taxon>
        <taxon>Pseudomonadota</taxon>
        <taxon>Alphaproteobacteria</taxon>
        <taxon>Sphingomonadales</taxon>
        <taxon>Sphingomonadaceae</taxon>
        <taxon>Sphingomonas</taxon>
    </lineage>
</organism>
<evidence type="ECO:0000256" key="9">
    <source>
        <dbReference type="ARBA" id="ARBA00049152"/>
    </source>
</evidence>
<feature type="domain" description="CoA carboxyltransferase C-terminal" evidence="11">
    <location>
        <begin position="54"/>
        <end position="304"/>
    </location>
</feature>
<dbReference type="UniPathway" id="UPA00655">
    <property type="reaction ID" value="UER00711"/>
</dbReference>
<keyword evidence="6 10" id="KW-0067">ATP-binding</keyword>
<comment type="subcellular location">
    <subcellularLocation>
        <location evidence="10">Cytoplasm</location>
    </subcellularLocation>
</comment>
<sequence length="327" mass="35249">MTDARVARNPRVMASFLEFEKPIAELQGRIDELRATAADGTIDIAADLARLQAKSDKLLRDTFAKLTPWQKTQVARHPERPHFKDYVAGLFDEFVPLAGDRAFSDDQAIMGGFATFRGRKVMVIGHEKGSDTASRLRHNFGMGKPEGYRKAIRLVEMASRFGLPVVTLVDTMGAFPGIEAEERGQAEAIARSTEACLAAGVPVIAAIVGEGGSGGAVALAAGNRVLMFEHAIYSVISPEGCASILWRTADKAADAAEAMRVTAQDLKAFGVIDTIVPEPLGGAHRDPVEAIRNLGDALEEALGSLDHRDAAALRQERREKFLSMGRL</sequence>